<accession>A0A6A6GLV8</accession>
<feature type="compositionally biased region" description="Low complexity" evidence="1">
    <location>
        <begin position="55"/>
        <end position="65"/>
    </location>
</feature>
<dbReference type="Proteomes" id="UP000799538">
    <property type="component" value="Unassembled WGS sequence"/>
</dbReference>
<organism evidence="2 3">
    <name type="scientific">Elsinoe ampelina</name>
    <dbReference type="NCBI Taxonomy" id="302913"/>
    <lineage>
        <taxon>Eukaryota</taxon>
        <taxon>Fungi</taxon>
        <taxon>Dikarya</taxon>
        <taxon>Ascomycota</taxon>
        <taxon>Pezizomycotina</taxon>
        <taxon>Dothideomycetes</taxon>
        <taxon>Dothideomycetidae</taxon>
        <taxon>Myriangiales</taxon>
        <taxon>Elsinoaceae</taxon>
        <taxon>Elsinoe</taxon>
    </lineage>
</organism>
<sequence>MATKSDLRSTTRDAHRAATQKAKWAHGIASAPGRHPSKPRPVRISDLAASKTRVSGSSSKAAGAANEDIADVTAEWPSLQVVLGSSPGGYSHSSAEGSEEDEEQEAVRMVEEYEKLEEMYGAEGTMPGSGSQVLHGALSKAIEAFEDKETVRIVKSEWAMLDEGGEEVGFVAGKRGKGKEREEEMCGGEFEMV</sequence>
<name>A0A6A6GLV8_9PEZI</name>
<proteinExistence type="predicted"/>
<keyword evidence="3" id="KW-1185">Reference proteome</keyword>
<dbReference type="AlphaFoldDB" id="A0A6A6GLV8"/>
<dbReference type="EMBL" id="ML992502">
    <property type="protein sequence ID" value="KAF2226510.1"/>
    <property type="molecule type" value="Genomic_DNA"/>
</dbReference>
<evidence type="ECO:0000256" key="1">
    <source>
        <dbReference type="SAM" id="MobiDB-lite"/>
    </source>
</evidence>
<reference evidence="3" key="1">
    <citation type="journal article" date="2020" name="Stud. Mycol.">
        <title>101 Dothideomycetes genomes: A test case for predicting lifestyles and emergence of pathogens.</title>
        <authorList>
            <person name="Haridas S."/>
            <person name="Albert R."/>
            <person name="Binder M."/>
            <person name="Bloem J."/>
            <person name="LaButti K."/>
            <person name="Salamov A."/>
            <person name="Andreopoulos B."/>
            <person name="Baker S."/>
            <person name="Barry K."/>
            <person name="Bills G."/>
            <person name="Bluhm B."/>
            <person name="Cannon C."/>
            <person name="Castanera R."/>
            <person name="Culley D."/>
            <person name="Daum C."/>
            <person name="Ezra D."/>
            <person name="Gonzalez J."/>
            <person name="Henrissat B."/>
            <person name="Kuo A."/>
            <person name="Liang C."/>
            <person name="Lipzen A."/>
            <person name="Lutzoni F."/>
            <person name="Magnuson J."/>
            <person name="Mondo S."/>
            <person name="Nolan M."/>
            <person name="Ohm R."/>
            <person name="Pangilinan J."/>
            <person name="Park H.-J."/>
            <person name="Ramirez L."/>
            <person name="Alfaro M."/>
            <person name="Sun H."/>
            <person name="Tritt A."/>
            <person name="Yoshinaga Y."/>
            <person name="Zwiers L.-H."/>
            <person name="Turgeon B."/>
            <person name="Goodwin S."/>
            <person name="Spatafora J."/>
            <person name="Crous P."/>
            <person name="Grigoriev I."/>
        </authorList>
    </citation>
    <scope>NUCLEOTIDE SEQUENCE [LARGE SCALE GENOMIC DNA]</scope>
    <source>
        <strain evidence="3">CECT 20119</strain>
    </source>
</reference>
<gene>
    <name evidence="2" type="ORF">BDZ85DRAFT_246950</name>
</gene>
<feature type="region of interest" description="Disordered" evidence="1">
    <location>
        <begin position="173"/>
        <end position="193"/>
    </location>
</feature>
<feature type="region of interest" description="Disordered" evidence="1">
    <location>
        <begin position="1"/>
        <end position="42"/>
    </location>
</feature>
<evidence type="ECO:0000313" key="2">
    <source>
        <dbReference type="EMBL" id="KAF2226510.1"/>
    </source>
</evidence>
<feature type="compositionally biased region" description="Basic and acidic residues" evidence="1">
    <location>
        <begin position="1"/>
        <end position="16"/>
    </location>
</feature>
<dbReference type="OrthoDB" id="5153521at2759"/>
<evidence type="ECO:0000313" key="3">
    <source>
        <dbReference type="Proteomes" id="UP000799538"/>
    </source>
</evidence>
<protein>
    <submittedName>
        <fullName evidence="2">Uncharacterized protein</fullName>
    </submittedName>
</protein>
<feature type="region of interest" description="Disordered" evidence="1">
    <location>
        <begin position="83"/>
        <end position="104"/>
    </location>
</feature>
<feature type="region of interest" description="Disordered" evidence="1">
    <location>
        <begin position="48"/>
        <end position="67"/>
    </location>
</feature>